<dbReference type="PANTHER" id="PTHR11481:SF64">
    <property type="entry name" value="FC RECEPTOR-LIKE PROTEIN 4"/>
    <property type="match status" value="1"/>
</dbReference>
<dbReference type="InterPro" id="IPR050488">
    <property type="entry name" value="Ig_Fc_receptor"/>
</dbReference>
<sequence>MDRIFKRFGSSDHYGVQSAQLKDSGNYSCEVKTFTTNVSKRSKMLPLQIKELFSQPEIKLIQHPAVEGDHVTLTCDTSLSPLRPRTELQFAFHKDGQNIQRFGSSDQYGIQSAQLKDSGNYCCEVKTFTTNVSKRSKLLPLQIKELFSQPEIKLIQHPAVEGDHVTLTCDTSLSPLRPRTELQFAFHKDGQNIQRFGSSDHYGSSPLS</sequence>
<dbReference type="Pfam" id="PF13895">
    <property type="entry name" value="Ig_2"/>
    <property type="match status" value="1"/>
</dbReference>
<keyword evidence="5" id="KW-1185">Reference proteome</keyword>
<proteinExistence type="predicted"/>
<dbReference type="Proteomes" id="UP001162483">
    <property type="component" value="Unassembled WGS sequence"/>
</dbReference>
<dbReference type="Gene3D" id="2.60.40.10">
    <property type="entry name" value="Immunoglobulins"/>
    <property type="match status" value="3"/>
</dbReference>
<dbReference type="SUPFAM" id="SSF48726">
    <property type="entry name" value="Immunoglobulin"/>
    <property type="match status" value="2"/>
</dbReference>
<dbReference type="SMART" id="SM00409">
    <property type="entry name" value="IG"/>
    <property type="match status" value="1"/>
</dbReference>
<evidence type="ECO:0000256" key="2">
    <source>
        <dbReference type="ARBA" id="ARBA00023157"/>
    </source>
</evidence>
<organism evidence="4 5">
    <name type="scientific">Staurois parvus</name>
    <dbReference type="NCBI Taxonomy" id="386267"/>
    <lineage>
        <taxon>Eukaryota</taxon>
        <taxon>Metazoa</taxon>
        <taxon>Chordata</taxon>
        <taxon>Craniata</taxon>
        <taxon>Vertebrata</taxon>
        <taxon>Euteleostomi</taxon>
        <taxon>Amphibia</taxon>
        <taxon>Batrachia</taxon>
        <taxon>Anura</taxon>
        <taxon>Neobatrachia</taxon>
        <taxon>Ranoidea</taxon>
        <taxon>Ranidae</taxon>
        <taxon>Staurois</taxon>
    </lineage>
</organism>
<name>A0ABN9GYL4_9NEOB</name>
<dbReference type="PANTHER" id="PTHR11481">
    <property type="entry name" value="IMMUNOGLOBULIN FC RECEPTOR"/>
    <property type="match status" value="1"/>
</dbReference>
<keyword evidence="1" id="KW-0732">Signal</keyword>
<evidence type="ECO:0000313" key="4">
    <source>
        <dbReference type="EMBL" id="CAI9613477.1"/>
    </source>
</evidence>
<evidence type="ECO:0000256" key="1">
    <source>
        <dbReference type="ARBA" id="ARBA00022729"/>
    </source>
</evidence>
<dbReference type="EMBL" id="CATNWA010019484">
    <property type="protein sequence ID" value="CAI9613477.1"/>
    <property type="molecule type" value="Genomic_DNA"/>
</dbReference>
<keyword evidence="2" id="KW-1015">Disulfide bond</keyword>
<evidence type="ECO:0000313" key="5">
    <source>
        <dbReference type="Proteomes" id="UP001162483"/>
    </source>
</evidence>
<dbReference type="InterPro" id="IPR013783">
    <property type="entry name" value="Ig-like_fold"/>
</dbReference>
<gene>
    <name evidence="4" type="ORF">SPARVUS_LOCUS14899896</name>
</gene>
<dbReference type="InterPro" id="IPR007110">
    <property type="entry name" value="Ig-like_dom"/>
</dbReference>
<dbReference type="InterPro" id="IPR003599">
    <property type="entry name" value="Ig_sub"/>
</dbReference>
<feature type="domain" description="Ig-like" evidence="3">
    <location>
        <begin position="56"/>
        <end position="133"/>
    </location>
</feature>
<protein>
    <recommendedName>
        <fullName evidence="3">Ig-like domain-containing protein</fullName>
    </recommendedName>
</protein>
<dbReference type="PROSITE" id="PS50835">
    <property type="entry name" value="IG_LIKE"/>
    <property type="match status" value="1"/>
</dbReference>
<dbReference type="InterPro" id="IPR036179">
    <property type="entry name" value="Ig-like_dom_sf"/>
</dbReference>
<reference evidence="4" key="1">
    <citation type="submission" date="2023-05" db="EMBL/GenBank/DDBJ databases">
        <authorList>
            <person name="Stuckert A."/>
        </authorList>
    </citation>
    <scope>NUCLEOTIDE SEQUENCE</scope>
</reference>
<comment type="caution">
    <text evidence="4">The sequence shown here is derived from an EMBL/GenBank/DDBJ whole genome shotgun (WGS) entry which is preliminary data.</text>
</comment>
<accession>A0ABN9GYL4</accession>
<evidence type="ECO:0000259" key="3">
    <source>
        <dbReference type="PROSITE" id="PS50835"/>
    </source>
</evidence>